<organism evidence="1">
    <name type="scientific">Bacteroides fragilis</name>
    <dbReference type="NCBI Taxonomy" id="817"/>
    <lineage>
        <taxon>Bacteria</taxon>
        <taxon>Pseudomonadati</taxon>
        <taxon>Bacteroidota</taxon>
        <taxon>Bacteroidia</taxon>
        <taxon>Bacteroidales</taxon>
        <taxon>Bacteroidaceae</taxon>
        <taxon>Bacteroides</taxon>
    </lineage>
</organism>
<reference evidence="1" key="1">
    <citation type="book" date="2014" name="THE 24TH EUROPEAN CONGRESS OF CLINICAL MICROBIOLOGY AND INFECTIOUS DISEASES" publisher="ECCMID 2014" city="Barcelona, Spain">
        <title>Identification of resistance genes in three multidrug-resistant Bacteroides fragilis isolates by whole genome sequencing.</title>
        <editorList>
            <person name="Unknown"/>
            <person name="A."/>
        </editorList>
        <authorList>
            <person name="Sydenham T.V."/>
            <person name="Hasman H."/>
            <person name="Wang M."/>
            <person name="Soki J."/>
            <person name="Nagy E."/>
            <person name="Justesen U.S."/>
        </authorList>
    </citation>
    <scope>NUCLEOTIDE SEQUENCE</scope>
    <source>
        <strain evidence="1">DCMOUH0018B</strain>
        <strain evidence="2">DCMSKEJBY0001B</strain>
    </source>
</reference>
<dbReference type="PATRIC" id="fig|817.51.peg.1541"/>
<dbReference type="PROSITE" id="PS51257">
    <property type="entry name" value="PROKAR_LIPOPROTEIN"/>
    <property type="match status" value="1"/>
</dbReference>
<reference evidence="3 5" key="3">
    <citation type="submission" date="2018-08" db="EMBL/GenBank/DDBJ databases">
        <title>A genome reference for cultivated species of the human gut microbiota.</title>
        <authorList>
            <person name="Zou Y."/>
            <person name="Xue W."/>
            <person name="Luo G."/>
        </authorList>
    </citation>
    <scope>NUCLEOTIDE SEQUENCE [LARGE SCALE GENOMIC DNA]</scope>
    <source>
        <strain evidence="3 5">AF14-26</strain>
    </source>
</reference>
<dbReference type="EMBL" id="CP036546">
    <property type="protein sequence ID" value="QCQ45370.1"/>
    <property type="molecule type" value="Genomic_DNA"/>
</dbReference>
<protein>
    <submittedName>
        <fullName evidence="2">6-bladed beta-propeller</fullName>
    </submittedName>
</protein>
<proteinExistence type="predicted"/>
<sequence>MRDTFFLFFAALSFACISCSRTNPVKEPDILKVELKETPVSVSELFSKVEVIPLETSDSCLLATILRVLVSGDTTYILTQDYPTFRHITLMAFDKKGNYLRSIGRVGQGPGEYSQIYDAVINDQRKLVYMLSPFGSMYTYRLDGSFIDKKILPEKINFQKIGLTPGGDLLTWSALNKDDGACVMRLEADSAKLINEFWSDHFCLNWACWDVFYSYQGKAYFSPTFYEEVYEITRDSLRVAYRWDMGEQNINIEQYHFNSGPDTRKEEEERLREYRKTGKIAFNFTKQYQTDKYYYAQLFSMSSYPQRKLTNLLYRKKDGVVFYFEKTREGIRISPEVVTEDFMLCIVPTEELENYKSILPEGEYRALSKRVEDDNPCVVKFYF</sequence>
<dbReference type="EMBL" id="QRZH01000028">
    <property type="protein sequence ID" value="RGV47935.1"/>
    <property type="molecule type" value="Genomic_DNA"/>
</dbReference>
<dbReference type="SUPFAM" id="SSF63825">
    <property type="entry name" value="YWTD domain"/>
    <property type="match status" value="1"/>
</dbReference>
<dbReference type="Proteomes" id="UP000036847">
    <property type="component" value="Chromosome"/>
</dbReference>
<gene>
    <name evidence="3" type="ORF">DWW08_21745</name>
    <name evidence="2" type="ORF">EC80_011165</name>
    <name evidence="1" type="ORF">EE52_0203840</name>
</gene>
<dbReference type="Pfam" id="PF17170">
    <property type="entry name" value="DUF5128"/>
    <property type="match status" value="1"/>
</dbReference>
<reference evidence="2 4" key="4">
    <citation type="submission" date="2019-03" db="EMBL/GenBank/DDBJ databases">
        <title>Complete genome assembly of MDR B. fragilis.</title>
        <authorList>
            <person name="Sydenham T.V."/>
            <person name="Hasman H."/>
            <person name="Justesen U.S."/>
        </authorList>
    </citation>
    <scope>NUCLEOTIDE SEQUENCE [LARGE SCALE GENOMIC DNA]</scope>
    <source>
        <strain evidence="2 4">DCMSKEJBY0001B</strain>
    </source>
</reference>
<name>A0A0I9RW67_BACFG</name>
<accession>A0A0I9RW67</accession>
<evidence type="ECO:0000313" key="5">
    <source>
        <dbReference type="Proteomes" id="UP000286270"/>
    </source>
</evidence>
<dbReference type="AlphaFoldDB" id="A0A0I9RW67"/>
<dbReference type="EMBL" id="JMZZ02000041">
    <property type="protein sequence ID" value="KFX75935.1"/>
    <property type="molecule type" value="Genomic_DNA"/>
</dbReference>
<dbReference type="RefSeq" id="WP_032535978.1">
    <property type="nucleotide sequence ID" value="NZ_CAEUHN010000002.1"/>
</dbReference>
<evidence type="ECO:0000313" key="1">
    <source>
        <dbReference type="EMBL" id="KFX75935.1"/>
    </source>
</evidence>
<evidence type="ECO:0000313" key="4">
    <source>
        <dbReference type="Proteomes" id="UP000036847"/>
    </source>
</evidence>
<dbReference type="Proteomes" id="UP000286270">
    <property type="component" value="Unassembled WGS sequence"/>
</dbReference>
<evidence type="ECO:0000313" key="2">
    <source>
        <dbReference type="EMBL" id="QCQ45370.1"/>
    </source>
</evidence>
<reference evidence="1" key="2">
    <citation type="submission" date="2014-07" db="EMBL/GenBank/DDBJ databases">
        <title>Genetics and epidemiology of antimicrobial resistance in B. fragilis group.</title>
        <authorList>
            <person name="Sydenham T.V."/>
            <person name="Hasman H."/>
            <person name="Kemp M."/>
            <person name="Justesen U.S."/>
        </authorList>
    </citation>
    <scope>NUCLEOTIDE SEQUENCE [LARGE SCALE GENOMIC DNA]</scope>
    <source>
        <strain evidence="1">DCMOUH0018B</strain>
    </source>
</reference>
<evidence type="ECO:0000313" key="3">
    <source>
        <dbReference type="EMBL" id="RGV47935.1"/>
    </source>
</evidence>
<dbReference type="OrthoDB" id="1050042at2"/>